<proteinExistence type="predicted"/>
<accession>A0ABN5WVX1</accession>
<keyword evidence="3" id="KW-1185">Reference proteome</keyword>
<dbReference type="InterPro" id="IPR036513">
    <property type="entry name" value="STAS_dom_sf"/>
</dbReference>
<feature type="domain" description="STAS" evidence="1">
    <location>
        <begin position="11"/>
        <end position="125"/>
    </location>
</feature>
<protein>
    <recommendedName>
        <fullName evidence="1">STAS domain-containing protein</fullName>
    </recommendedName>
</protein>
<reference evidence="3" key="1">
    <citation type="journal article" date="2019" name="Microbiol. Resour. Announc.">
        <title>Complete Genome Sequence of Halomonas olivaria, a Moderately Halophilic Bacterium Isolated from Olive Processing Effluents, Obtained by Nanopore Sequencing.</title>
        <authorList>
            <person name="Nagata S."/>
            <person name="Ii K.M."/>
            <person name="Tsukimi T."/>
            <person name="Miura M.C."/>
            <person name="Galipon J."/>
            <person name="Arakawa K."/>
        </authorList>
    </citation>
    <scope>NUCLEOTIDE SEQUENCE [LARGE SCALE GENOMIC DNA]</scope>
    <source>
        <strain evidence="3">TYRC17</strain>
    </source>
</reference>
<dbReference type="PROSITE" id="PS50801">
    <property type="entry name" value="STAS"/>
    <property type="match status" value="1"/>
</dbReference>
<dbReference type="InterPro" id="IPR001902">
    <property type="entry name" value="SLC26A/SulP_fam"/>
</dbReference>
<evidence type="ECO:0000259" key="1">
    <source>
        <dbReference type="PROSITE" id="PS50801"/>
    </source>
</evidence>
<dbReference type="Gene3D" id="3.30.750.24">
    <property type="entry name" value="STAS domain"/>
    <property type="match status" value="1"/>
</dbReference>
<evidence type="ECO:0000313" key="3">
    <source>
        <dbReference type="Proteomes" id="UP000289555"/>
    </source>
</evidence>
<name>A0ABN5WVX1_9GAMM</name>
<dbReference type="Proteomes" id="UP000289555">
    <property type="component" value="Chromosome"/>
</dbReference>
<dbReference type="PANTHER" id="PTHR11814">
    <property type="entry name" value="SULFATE TRANSPORTER"/>
    <property type="match status" value="1"/>
</dbReference>
<dbReference type="EMBL" id="AP019416">
    <property type="protein sequence ID" value="BBI51010.1"/>
    <property type="molecule type" value="Genomic_DNA"/>
</dbReference>
<dbReference type="Pfam" id="PF01740">
    <property type="entry name" value="STAS"/>
    <property type="match status" value="1"/>
</dbReference>
<dbReference type="InterPro" id="IPR002645">
    <property type="entry name" value="STAS_dom"/>
</dbReference>
<organism evidence="2 3">
    <name type="scientific">Vreelandella olivaria</name>
    <dbReference type="NCBI Taxonomy" id="390919"/>
    <lineage>
        <taxon>Bacteria</taxon>
        <taxon>Pseudomonadati</taxon>
        <taxon>Pseudomonadota</taxon>
        <taxon>Gammaproteobacteria</taxon>
        <taxon>Oceanospirillales</taxon>
        <taxon>Halomonadaceae</taxon>
        <taxon>Vreelandella</taxon>
    </lineage>
</organism>
<dbReference type="SUPFAM" id="SSF52091">
    <property type="entry name" value="SpoIIaa-like"/>
    <property type="match status" value="1"/>
</dbReference>
<gene>
    <name evidence="2" type="ORF">HORIV_34310</name>
</gene>
<sequence>MPGTEHFRNTTRHDVETVNTVALLRIDESLYFANARYLEDTVYNLVASHPELEHVVLICSAVNLIDASALESLDAINARLKDSDVKLHLSEVKGPVMDQLKKSDFLEALTGRVFLSTYAAWREFS</sequence>
<evidence type="ECO:0000313" key="2">
    <source>
        <dbReference type="EMBL" id="BBI51010.1"/>
    </source>
</evidence>
<dbReference type="CDD" id="cd07042">
    <property type="entry name" value="STAS_SulP_like_sulfate_transporter"/>
    <property type="match status" value="1"/>
</dbReference>